<accession>A0A430Q0E8</accession>
<organism evidence="3 4">
    <name type="scientific">Schistosoma bovis</name>
    <name type="common">Blood fluke</name>
    <dbReference type="NCBI Taxonomy" id="6184"/>
    <lineage>
        <taxon>Eukaryota</taxon>
        <taxon>Metazoa</taxon>
        <taxon>Spiralia</taxon>
        <taxon>Lophotrochozoa</taxon>
        <taxon>Platyhelminthes</taxon>
        <taxon>Trematoda</taxon>
        <taxon>Digenea</taxon>
        <taxon>Strigeidida</taxon>
        <taxon>Schistosomatoidea</taxon>
        <taxon>Schistosomatidae</taxon>
        <taxon>Schistosoma</taxon>
    </lineage>
</organism>
<sequence length="98" mass="10655">LANLFLIGSPLALFISVNDLCPPTYINPSTNSLQLTNSTDDERDPTSNSHSVQNSITSTTTTTTSTSKHTGVDLDEIDPESIILIFCMSKSIQYISFI</sequence>
<proteinExistence type="predicted"/>
<feature type="signal peptide" evidence="2">
    <location>
        <begin position="1"/>
        <end position="19"/>
    </location>
</feature>
<evidence type="ECO:0000256" key="1">
    <source>
        <dbReference type="SAM" id="MobiDB-lite"/>
    </source>
</evidence>
<feature type="region of interest" description="Disordered" evidence="1">
    <location>
        <begin position="31"/>
        <end position="72"/>
    </location>
</feature>
<reference evidence="3 4" key="1">
    <citation type="journal article" date="2019" name="PLoS Pathog.">
        <title>Genome sequence of the bovine parasite Schistosoma bovis Tanzania.</title>
        <authorList>
            <person name="Oey H."/>
            <person name="Zakrzewski M."/>
            <person name="Gobert G."/>
            <person name="Gravermann K."/>
            <person name="Stoye J."/>
            <person name="Jones M."/>
            <person name="Mcmanus D."/>
            <person name="Krause L."/>
        </authorList>
    </citation>
    <scope>NUCLEOTIDE SEQUENCE [LARGE SCALE GENOMIC DNA]</scope>
    <source>
        <strain evidence="3 4">TAN1997</strain>
    </source>
</reference>
<dbReference type="Proteomes" id="UP000290809">
    <property type="component" value="Unassembled WGS sequence"/>
</dbReference>
<feature type="compositionally biased region" description="Low complexity" evidence="1">
    <location>
        <begin position="57"/>
        <end position="67"/>
    </location>
</feature>
<name>A0A430Q0E8_SCHBO</name>
<comment type="caution">
    <text evidence="3">The sequence shown here is derived from an EMBL/GenBank/DDBJ whole genome shotgun (WGS) entry which is preliminary data.</text>
</comment>
<feature type="chain" id="PRO_5018983683" evidence="2">
    <location>
        <begin position="20"/>
        <end position="98"/>
    </location>
</feature>
<gene>
    <name evidence="3" type="ORF">DC041_0003373</name>
</gene>
<feature type="compositionally biased region" description="Polar residues" evidence="1">
    <location>
        <begin position="46"/>
        <end position="56"/>
    </location>
</feature>
<feature type="non-terminal residue" evidence="3">
    <location>
        <position position="1"/>
    </location>
</feature>
<protein>
    <submittedName>
        <fullName evidence="3">Uncharacterized protein</fullName>
    </submittedName>
</protein>
<evidence type="ECO:0000313" key="4">
    <source>
        <dbReference type="Proteomes" id="UP000290809"/>
    </source>
</evidence>
<keyword evidence="4" id="KW-1185">Reference proteome</keyword>
<dbReference type="AlphaFoldDB" id="A0A430Q0E8"/>
<dbReference type="EMBL" id="QMKO01003633">
    <property type="protein sequence ID" value="RTG81068.1"/>
    <property type="molecule type" value="Genomic_DNA"/>
</dbReference>
<evidence type="ECO:0000256" key="2">
    <source>
        <dbReference type="SAM" id="SignalP"/>
    </source>
</evidence>
<evidence type="ECO:0000313" key="3">
    <source>
        <dbReference type="EMBL" id="RTG81068.1"/>
    </source>
</evidence>
<keyword evidence="2" id="KW-0732">Signal</keyword>